<dbReference type="EMBL" id="BPLR01004325">
    <property type="protein sequence ID" value="GIX94007.1"/>
    <property type="molecule type" value="Genomic_DNA"/>
</dbReference>
<protein>
    <submittedName>
        <fullName evidence="2">Uncharacterized protein</fullName>
    </submittedName>
</protein>
<gene>
    <name evidence="2" type="ORF">CEXT_459991</name>
</gene>
<reference evidence="2 3" key="1">
    <citation type="submission" date="2021-06" db="EMBL/GenBank/DDBJ databases">
        <title>Caerostris extrusa draft genome.</title>
        <authorList>
            <person name="Kono N."/>
            <person name="Arakawa K."/>
        </authorList>
    </citation>
    <scope>NUCLEOTIDE SEQUENCE [LARGE SCALE GENOMIC DNA]</scope>
</reference>
<proteinExistence type="predicted"/>
<dbReference type="Proteomes" id="UP001054945">
    <property type="component" value="Unassembled WGS sequence"/>
</dbReference>
<organism evidence="2 3">
    <name type="scientific">Caerostris extrusa</name>
    <name type="common">Bark spider</name>
    <name type="synonym">Caerostris bankana</name>
    <dbReference type="NCBI Taxonomy" id="172846"/>
    <lineage>
        <taxon>Eukaryota</taxon>
        <taxon>Metazoa</taxon>
        <taxon>Ecdysozoa</taxon>
        <taxon>Arthropoda</taxon>
        <taxon>Chelicerata</taxon>
        <taxon>Arachnida</taxon>
        <taxon>Araneae</taxon>
        <taxon>Araneomorphae</taxon>
        <taxon>Entelegynae</taxon>
        <taxon>Araneoidea</taxon>
        <taxon>Araneidae</taxon>
        <taxon>Caerostris</taxon>
    </lineage>
</organism>
<comment type="caution">
    <text evidence="2">The sequence shown here is derived from an EMBL/GenBank/DDBJ whole genome shotgun (WGS) entry which is preliminary data.</text>
</comment>
<feature type="compositionally biased region" description="Basic and acidic residues" evidence="1">
    <location>
        <begin position="31"/>
        <end position="55"/>
    </location>
</feature>
<dbReference type="AlphaFoldDB" id="A0AAV4P9D2"/>
<name>A0AAV4P9D2_CAEEX</name>
<keyword evidence="3" id="KW-1185">Reference proteome</keyword>
<accession>A0AAV4P9D2</accession>
<evidence type="ECO:0000256" key="1">
    <source>
        <dbReference type="SAM" id="MobiDB-lite"/>
    </source>
</evidence>
<sequence>MRATRTQSTPKLMKSIGGEIHFNSLTMAAEKESNSRNVDLEGKGGEKFREKGEGKKKGRKVLAPPHL</sequence>
<feature type="region of interest" description="Disordered" evidence="1">
    <location>
        <begin position="31"/>
        <end position="67"/>
    </location>
</feature>
<evidence type="ECO:0000313" key="2">
    <source>
        <dbReference type="EMBL" id="GIX94007.1"/>
    </source>
</evidence>
<evidence type="ECO:0000313" key="3">
    <source>
        <dbReference type="Proteomes" id="UP001054945"/>
    </source>
</evidence>